<dbReference type="Pfam" id="PF00501">
    <property type="entry name" value="AMP-binding"/>
    <property type="match status" value="1"/>
</dbReference>
<dbReference type="Gene3D" id="3.40.47.10">
    <property type="match status" value="1"/>
</dbReference>
<dbReference type="PANTHER" id="PTHR43775:SF37">
    <property type="entry name" value="SI:DKEY-61P9.11"/>
    <property type="match status" value="1"/>
</dbReference>
<dbReference type="InterPro" id="IPR014031">
    <property type="entry name" value="Ketoacyl_synth_C"/>
</dbReference>
<gene>
    <name evidence="7" type="ORF">GSF22_12340</name>
</gene>
<evidence type="ECO:0000313" key="7">
    <source>
        <dbReference type="EMBL" id="MBO4206786.1"/>
    </source>
</evidence>
<dbReference type="Gene3D" id="1.10.1200.10">
    <property type="entry name" value="ACP-like"/>
    <property type="match status" value="1"/>
</dbReference>
<evidence type="ECO:0000313" key="8">
    <source>
        <dbReference type="Proteomes" id="UP000823521"/>
    </source>
</evidence>
<dbReference type="InterPro" id="IPR020841">
    <property type="entry name" value="PKS_Beta-ketoAc_synthase_dom"/>
</dbReference>
<dbReference type="Pfam" id="PF16197">
    <property type="entry name" value="KAsynt_C_assoc"/>
    <property type="match status" value="1"/>
</dbReference>
<dbReference type="InterPro" id="IPR014030">
    <property type="entry name" value="Ketoacyl_synth_N"/>
</dbReference>
<dbReference type="Pfam" id="PF00550">
    <property type="entry name" value="PP-binding"/>
    <property type="match status" value="1"/>
</dbReference>
<dbReference type="EMBL" id="WVUH01000084">
    <property type="protein sequence ID" value="MBO4206786.1"/>
    <property type="molecule type" value="Genomic_DNA"/>
</dbReference>
<evidence type="ECO:0000256" key="4">
    <source>
        <dbReference type="SAM" id="MobiDB-lite"/>
    </source>
</evidence>
<dbReference type="SMART" id="SM00823">
    <property type="entry name" value="PKS_PP"/>
    <property type="match status" value="1"/>
</dbReference>
<comment type="caution">
    <text evidence="7">The sequence shown here is derived from an EMBL/GenBank/DDBJ whole genome shotgun (WGS) entry which is preliminary data.</text>
</comment>
<dbReference type="SMART" id="SM00825">
    <property type="entry name" value="PKS_KS"/>
    <property type="match status" value="1"/>
</dbReference>
<keyword evidence="8" id="KW-1185">Reference proteome</keyword>
<dbReference type="InterPro" id="IPR016039">
    <property type="entry name" value="Thiolase-like"/>
</dbReference>
<evidence type="ECO:0000259" key="6">
    <source>
        <dbReference type="PROSITE" id="PS52004"/>
    </source>
</evidence>
<dbReference type="CDD" id="cd00833">
    <property type="entry name" value="PKS"/>
    <property type="match status" value="1"/>
</dbReference>
<name>A0ABS3VQN5_MICEH</name>
<proteinExistence type="predicted"/>
<dbReference type="InterPro" id="IPR036736">
    <property type="entry name" value="ACP-like_sf"/>
</dbReference>
<evidence type="ECO:0000256" key="2">
    <source>
        <dbReference type="ARBA" id="ARBA00022553"/>
    </source>
</evidence>
<feature type="region of interest" description="Disordered" evidence="4">
    <location>
        <begin position="590"/>
        <end position="611"/>
    </location>
</feature>
<dbReference type="PROSITE" id="PS00606">
    <property type="entry name" value="KS3_1"/>
    <property type="match status" value="1"/>
</dbReference>
<dbReference type="InterPro" id="IPR020845">
    <property type="entry name" value="AMP-binding_CS"/>
</dbReference>
<dbReference type="InterPro" id="IPR050091">
    <property type="entry name" value="PKS_NRPS_Biosynth_Enz"/>
</dbReference>
<keyword evidence="1" id="KW-0596">Phosphopantetheine</keyword>
<dbReference type="PROSITE" id="PS00455">
    <property type="entry name" value="AMP_BINDING"/>
    <property type="match status" value="1"/>
</dbReference>
<dbReference type="Gene3D" id="3.40.50.12780">
    <property type="entry name" value="N-terminal domain of ligase-like"/>
    <property type="match status" value="1"/>
</dbReference>
<dbReference type="InterPro" id="IPR042099">
    <property type="entry name" value="ANL_N_sf"/>
</dbReference>
<feature type="domain" description="Carrier" evidence="5">
    <location>
        <begin position="515"/>
        <end position="590"/>
    </location>
</feature>
<dbReference type="Gene3D" id="3.30.300.30">
    <property type="match status" value="1"/>
</dbReference>
<feature type="compositionally biased region" description="Low complexity" evidence="4">
    <location>
        <begin position="431"/>
        <end position="444"/>
    </location>
</feature>
<dbReference type="InterPro" id="IPR020806">
    <property type="entry name" value="PKS_PP-bd"/>
</dbReference>
<reference evidence="7 8" key="1">
    <citation type="submission" date="2019-12" db="EMBL/GenBank/DDBJ databases">
        <title>Whole genome sequencing of endophytic Actinobacterium Micromonospora sp. MPMI6T.</title>
        <authorList>
            <person name="Evv R."/>
            <person name="Podile A.R."/>
        </authorList>
    </citation>
    <scope>NUCLEOTIDE SEQUENCE [LARGE SCALE GENOMIC DNA]</scope>
    <source>
        <strain evidence="7 8">MPMI6</strain>
    </source>
</reference>
<dbReference type="Pfam" id="PF02801">
    <property type="entry name" value="Ketoacyl-synt_C"/>
    <property type="match status" value="1"/>
</dbReference>
<evidence type="ECO:0000256" key="3">
    <source>
        <dbReference type="ARBA" id="ARBA00022679"/>
    </source>
</evidence>
<dbReference type="PROSITE" id="PS52004">
    <property type="entry name" value="KS3_2"/>
    <property type="match status" value="1"/>
</dbReference>
<protein>
    <submittedName>
        <fullName evidence="7">AMP-binding protein</fullName>
    </submittedName>
</protein>
<dbReference type="Pfam" id="PF00109">
    <property type="entry name" value="ketoacyl-synt"/>
    <property type="match status" value="1"/>
</dbReference>
<sequence>MTNATVLDRFVEAAHRHAARPAILESDRSLTYADLSDMAGGYARALVGAGVRPGDRVALLTPHGTPTIAAILGTLAVGGVYVPLDPGFPIERLRLMCAGSGAATVLADPAHTGLAVDLVGPTGRVVGTDRVVPGPLSPVVVAGDDLAYVLFTSGSTGTPKAVGQTHRNLLHAVQNQIDTLALTPADRLSLLASFGFDAAIPDLYPALLTGATVVPVELRRHGLPYAARELARHRVTVYHSTPTVYRYLLGTLGADRLPDVRVVLLGGEQSTYDDVRRGRAHFAADCLFVNGYGATEVTFAAQYRIRGADLDADRSGPLPIGVALPGYQVSTLPDTGELVVRSHHLAPGYLNQTSDRFGVDPDGVPTYRTGDLGAVDDDGLLRCLGRLDRQVKIRGFRVELTEIESVLSAEPGIVAARAVARDGELLAYVRPTPAGGTDPAPTSAGGTGPVRPEPAGTGPGRPDPARLRAVLAARLPDHALPRAVLVLDEFPLTVTGKIDERALPDPPRPVAPADLPRTATERAVHDIWAAVLRVDPIGRSDSFFDLGGHSLLLGEVQQRLAGRFGVPVPMTRLFAHPTIAAQAAYLDTAGTPEGGTAPATTTGPATGGPLPVGTTREYTGDEIAVVGLAGRFPGAPDVATLWWNLCAGVDAIHDYTDAELADLGIGPGLRADPRHVKAGGLLPGVADFDAEFFGFGADEAARTDPQHRIFLETAWEAMEDAGHDPETFPGLVGVFSATSANRYFLFHLMDNPAVVGTPDPDDWEARLVGRQFTDHLPGQVAYRLGLTGPAVATQSACSSSLVAVSLAAQSLADYQCDIALAGGVSVTWPRYRHTPGGLASPDGRCRAFDEAAAGSGFSSGAGVVVLRRLADALADHDHVYAILPGWAVTNDGAERAGYAVPGPAGQVAAIAGALAAAEVAPGEVGLVEAHGSGTPLGDAIEVSALNEVYRGVAPAGRCALGSIKTNIGHLDAGAGVAGLIKAVLAVRHGVIPPNLHFTRPHPEVELDGGPFHVPTKPAQWPDTARRVAGVSSFGLGGTNAHVVVEQAPPAGPADPDGAVAHLLLLSARTPQALRAVITRLRQHLVTEAPALADVAYTLAVGRRAFGCRAAVAARTLVEAVAALDQLLDTGDDLAGGPAELLALAGGWVDGEDVDGEELYQGDTGRRVPLPTYPFQRDRYWIDPPPKEGQR</sequence>
<dbReference type="InterPro" id="IPR009081">
    <property type="entry name" value="PP-bd_ACP"/>
</dbReference>
<dbReference type="RefSeq" id="WP_208813688.1">
    <property type="nucleotide sequence ID" value="NZ_WVUH01000084.1"/>
</dbReference>
<dbReference type="Proteomes" id="UP000823521">
    <property type="component" value="Unassembled WGS sequence"/>
</dbReference>
<dbReference type="Gene3D" id="1.10.1240.100">
    <property type="match status" value="1"/>
</dbReference>
<keyword evidence="3" id="KW-0808">Transferase</keyword>
<dbReference type="PROSITE" id="PS50075">
    <property type="entry name" value="CARRIER"/>
    <property type="match status" value="1"/>
</dbReference>
<organism evidence="7 8">
    <name type="scientific">Micromonospora echinofusca</name>
    <dbReference type="NCBI Taxonomy" id="47858"/>
    <lineage>
        <taxon>Bacteria</taxon>
        <taxon>Bacillati</taxon>
        <taxon>Actinomycetota</taxon>
        <taxon>Actinomycetes</taxon>
        <taxon>Micromonosporales</taxon>
        <taxon>Micromonosporaceae</taxon>
        <taxon>Micromonospora</taxon>
    </lineage>
</organism>
<keyword evidence="2" id="KW-0597">Phosphoprotein</keyword>
<dbReference type="InterPro" id="IPR045851">
    <property type="entry name" value="AMP-bd_C_sf"/>
</dbReference>
<accession>A0ABS3VQN5</accession>
<feature type="region of interest" description="Disordered" evidence="4">
    <location>
        <begin position="430"/>
        <end position="464"/>
    </location>
</feature>
<dbReference type="SUPFAM" id="SSF47336">
    <property type="entry name" value="ACP-like"/>
    <property type="match status" value="1"/>
</dbReference>
<feature type="domain" description="Ketosynthase family 3 (KS3)" evidence="6">
    <location>
        <begin position="620"/>
        <end position="1046"/>
    </location>
</feature>
<dbReference type="SUPFAM" id="SSF53901">
    <property type="entry name" value="Thiolase-like"/>
    <property type="match status" value="1"/>
</dbReference>
<dbReference type="CDD" id="cd05930">
    <property type="entry name" value="A_NRPS"/>
    <property type="match status" value="1"/>
</dbReference>
<dbReference type="SUPFAM" id="SSF56801">
    <property type="entry name" value="Acetyl-CoA synthetase-like"/>
    <property type="match status" value="1"/>
</dbReference>
<dbReference type="InterPro" id="IPR000873">
    <property type="entry name" value="AMP-dep_synth/lig_dom"/>
</dbReference>
<dbReference type="InterPro" id="IPR032821">
    <property type="entry name" value="PKS_assoc"/>
</dbReference>
<evidence type="ECO:0000259" key="5">
    <source>
        <dbReference type="PROSITE" id="PS50075"/>
    </source>
</evidence>
<evidence type="ECO:0000256" key="1">
    <source>
        <dbReference type="ARBA" id="ARBA00022450"/>
    </source>
</evidence>
<dbReference type="InterPro" id="IPR018201">
    <property type="entry name" value="Ketoacyl_synth_AS"/>
</dbReference>
<dbReference type="PANTHER" id="PTHR43775">
    <property type="entry name" value="FATTY ACID SYNTHASE"/>
    <property type="match status" value="1"/>
</dbReference>